<feature type="transmembrane region" description="Helical" evidence="6">
    <location>
        <begin position="169"/>
        <end position="190"/>
    </location>
</feature>
<feature type="non-terminal residue" evidence="8">
    <location>
        <position position="459"/>
    </location>
</feature>
<evidence type="ECO:0000256" key="6">
    <source>
        <dbReference type="SAM" id="Phobius"/>
    </source>
</evidence>
<comment type="subcellular location">
    <subcellularLocation>
        <location evidence="1">Membrane</location>
        <topology evidence="1">Multi-pass membrane protein</topology>
    </subcellularLocation>
</comment>
<dbReference type="GO" id="GO:0016020">
    <property type="term" value="C:membrane"/>
    <property type="evidence" value="ECO:0007669"/>
    <property type="project" value="UniProtKB-SubCell"/>
</dbReference>
<sequence>MGYTRNQWMTLIIFGIADFCSAVCVSLQAPFYPAEAEKKGATASQYGLVFGIFELTVFIVSPIYGKYINKIGPKLMFNLGIFTTATTCIMFGFLDRVEDTNAFIGLSFLIRIVEAMGNAGFLTASFSIIAAEFPDNVGATFASLETCFGLGLIVGPTVGGALYEVGGYTLPFLSLGLVLIVAACITACVLPKHGDGKDINEGSPGMLAAMKVPSICLYVYAIIATSVSIGFLQATLEPHLRDFDLSPFQLGLMFVLNGATYGIFAPFWGWLSDKILQPRTVILGGSVITSISFLLVGPTPFLGIPKSMEVVIVALVLHGIGFGSELVATFSGAHRDAIRNGFPDDLSTYGLISGLWTSTFALGAFIGPSAAGFLFDSIGFEWASFIVVCMHIVVGLSMVAYMLCSRRQQNANGGLYTKLNNVLADNKSETYGFAGVQKDSTYSSYCSCESDSCEEYVYL</sequence>
<feature type="transmembrane region" description="Helical" evidence="6">
    <location>
        <begin position="75"/>
        <end position="94"/>
    </location>
</feature>
<keyword evidence="2" id="KW-0813">Transport</keyword>
<feature type="transmembrane region" description="Helical" evidence="6">
    <location>
        <begin position="382"/>
        <end position="404"/>
    </location>
</feature>
<name>A0AAV2QZ54_MEGNR</name>
<protein>
    <recommendedName>
        <fullName evidence="7">Major facilitator superfamily (MFS) profile domain-containing protein</fullName>
    </recommendedName>
</protein>
<comment type="caution">
    <text evidence="8">The sequence shown here is derived from an EMBL/GenBank/DDBJ whole genome shotgun (WGS) entry which is preliminary data.</text>
</comment>
<keyword evidence="5 6" id="KW-0472">Membrane</keyword>
<evidence type="ECO:0000256" key="4">
    <source>
        <dbReference type="ARBA" id="ARBA00022989"/>
    </source>
</evidence>
<evidence type="ECO:0000259" key="7">
    <source>
        <dbReference type="PROSITE" id="PS50850"/>
    </source>
</evidence>
<keyword evidence="9" id="KW-1185">Reference proteome</keyword>
<organism evidence="8 9">
    <name type="scientific">Meganyctiphanes norvegica</name>
    <name type="common">Northern krill</name>
    <name type="synonym">Thysanopoda norvegica</name>
    <dbReference type="NCBI Taxonomy" id="48144"/>
    <lineage>
        <taxon>Eukaryota</taxon>
        <taxon>Metazoa</taxon>
        <taxon>Ecdysozoa</taxon>
        <taxon>Arthropoda</taxon>
        <taxon>Crustacea</taxon>
        <taxon>Multicrustacea</taxon>
        <taxon>Malacostraca</taxon>
        <taxon>Eumalacostraca</taxon>
        <taxon>Eucarida</taxon>
        <taxon>Euphausiacea</taxon>
        <taxon>Euphausiidae</taxon>
        <taxon>Meganyctiphanes</taxon>
    </lineage>
</organism>
<dbReference type="EMBL" id="CAXKWB010013742">
    <property type="protein sequence ID" value="CAL4108387.1"/>
    <property type="molecule type" value="Genomic_DNA"/>
</dbReference>
<dbReference type="PANTHER" id="PTHR23506">
    <property type="entry name" value="GH10249P"/>
    <property type="match status" value="1"/>
</dbReference>
<evidence type="ECO:0000256" key="3">
    <source>
        <dbReference type="ARBA" id="ARBA00022692"/>
    </source>
</evidence>
<feature type="transmembrane region" description="Helical" evidence="6">
    <location>
        <begin position="215"/>
        <end position="236"/>
    </location>
</feature>
<dbReference type="Gene3D" id="1.20.1250.20">
    <property type="entry name" value="MFS general substrate transporter like domains"/>
    <property type="match status" value="2"/>
</dbReference>
<feature type="transmembrane region" description="Helical" evidence="6">
    <location>
        <begin position="310"/>
        <end position="328"/>
    </location>
</feature>
<feature type="transmembrane region" description="Helical" evidence="6">
    <location>
        <begin position="248"/>
        <end position="269"/>
    </location>
</feature>
<feature type="transmembrane region" description="Helical" evidence="6">
    <location>
        <begin position="281"/>
        <end position="304"/>
    </location>
</feature>
<keyword evidence="4 6" id="KW-1133">Transmembrane helix</keyword>
<feature type="domain" description="Major facilitator superfamily (MFS) profile" evidence="7">
    <location>
        <begin position="10"/>
        <end position="407"/>
    </location>
</feature>
<dbReference type="PANTHER" id="PTHR23506:SF26">
    <property type="entry name" value="MFS-TYPE TRANSPORTER SLC18B1"/>
    <property type="match status" value="1"/>
</dbReference>
<feature type="transmembrane region" description="Helical" evidence="6">
    <location>
        <begin position="141"/>
        <end position="163"/>
    </location>
</feature>
<feature type="transmembrane region" description="Helical" evidence="6">
    <location>
        <begin position="43"/>
        <end position="63"/>
    </location>
</feature>
<accession>A0AAV2QZ54</accession>
<evidence type="ECO:0000313" key="8">
    <source>
        <dbReference type="EMBL" id="CAL4108387.1"/>
    </source>
</evidence>
<dbReference type="InterPro" id="IPR011701">
    <property type="entry name" value="MFS"/>
</dbReference>
<dbReference type="PROSITE" id="PS50850">
    <property type="entry name" value="MFS"/>
    <property type="match status" value="1"/>
</dbReference>
<evidence type="ECO:0000256" key="2">
    <source>
        <dbReference type="ARBA" id="ARBA00022448"/>
    </source>
</evidence>
<dbReference type="InterPro" id="IPR036259">
    <property type="entry name" value="MFS_trans_sf"/>
</dbReference>
<evidence type="ECO:0000313" key="9">
    <source>
        <dbReference type="Proteomes" id="UP001497623"/>
    </source>
</evidence>
<dbReference type="SUPFAM" id="SSF103473">
    <property type="entry name" value="MFS general substrate transporter"/>
    <property type="match status" value="1"/>
</dbReference>
<evidence type="ECO:0000256" key="5">
    <source>
        <dbReference type="ARBA" id="ARBA00023136"/>
    </source>
</evidence>
<gene>
    <name evidence="8" type="ORF">MNOR_LOCUS18879</name>
</gene>
<proteinExistence type="predicted"/>
<dbReference type="Proteomes" id="UP001497623">
    <property type="component" value="Unassembled WGS sequence"/>
</dbReference>
<dbReference type="InterPro" id="IPR020846">
    <property type="entry name" value="MFS_dom"/>
</dbReference>
<evidence type="ECO:0000256" key="1">
    <source>
        <dbReference type="ARBA" id="ARBA00004141"/>
    </source>
</evidence>
<dbReference type="InterPro" id="IPR050930">
    <property type="entry name" value="MFS_Vesicular_Transporter"/>
</dbReference>
<feature type="transmembrane region" description="Helical" evidence="6">
    <location>
        <begin position="106"/>
        <end position="129"/>
    </location>
</feature>
<reference evidence="8 9" key="1">
    <citation type="submission" date="2024-05" db="EMBL/GenBank/DDBJ databases">
        <authorList>
            <person name="Wallberg A."/>
        </authorList>
    </citation>
    <scope>NUCLEOTIDE SEQUENCE [LARGE SCALE GENOMIC DNA]</scope>
</reference>
<feature type="transmembrane region" description="Helical" evidence="6">
    <location>
        <begin position="12"/>
        <end position="31"/>
    </location>
</feature>
<keyword evidence="3 6" id="KW-0812">Transmembrane</keyword>
<dbReference type="AlphaFoldDB" id="A0AAV2QZ54"/>
<dbReference type="GO" id="GO:0022857">
    <property type="term" value="F:transmembrane transporter activity"/>
    <property type="evidence" value="ECO:0007669"/>
    <property type="project" value="InterPro"/>
</dbReference>
<dbReference type="Pfam" id="PF07690">
    <property type="entry name" value="MFS_1"/>
    <property type="match status" value="1"/>
</dbReference>
<feature type="transmembrane region" description="Helical" evidence="6">
    <location>
        <begin position="349"/>
        <end position="370"/>
    </location>
</feature>